<organism evidence="1">
    <name type="scientific">Anguilla anguilla</name>
    <name type="common">European freshwater eel</name>
    <name type="synonym">Muraena anguilla</name>
    <dbReference type="NCBI Taxonomy" id="7936"/>
    <lineage>
        <taxon>Eukaryota</taxon>
        <taxon>Metazoa</taxon>
        <taxon>Chordata</taxon>
        <taxon>Craniata</taxon>
        <taxon>Vertebrata</taxon>
        <taxon>Euteleostomi</taxon>
        <taxon>Actinopterygii</taxon>
        <taxon>Neopterygii</taxon>
        <taxon>Teleostei</taxon>
        <taxon>Anguilliformes</taxon>
        <taxon>Anguillidae</taxon>
        <taxon>Anguilla</taxon>
    </lineage>
</organism>
<evidence type="ECO:0000313" key="1">
    <source>
        <dbReference type="EMBL" id="JAH77668.1"/>
    </source>
</evidence>
<proteinExistence type="predicted"/>
<dbReference type="AlphaFoldDB" id="A0A0E9VKA2"/>
<protein>
    <submittedName>
        <fullName evidence="1">Uncharacterized protein</fullName>
    </submittedName>
</protein>
<accession>A0A0E9VKA2</accession>
<reference evidence="1" key="1">
    <citation type="submission" date="2014-11" db="EMBL/GenBank/DDBJ databases">
        <authorList>
            <person name="Amaro Gonzalez C."/>
        </authorList>
    </citation>
    <scope>NUCLEOTIDE SEQUENCE</scope>
</reference>
<reference evidence="1" key="2">
    <citation type="journal article" date="2015" name="Fish Shellfish Immunol.">
        <title>Early steps in the European eel (Anguilla anguilla)-Vibrio vulnificus interaction in the gills: Role of the RtxA13 toxin.</title>
        <authorList>
            <person name="Callol A."/>
            <person name="Pajuelo D."/>
            <person name="Ebbesson L."/>
            <person name="Teles M."/>
            <person name="MacKenzie S."/>
            <person name="Amaro C."/>
        </authorList>
    </citation>
    <scope>NUCLEOTIDE SEQUENCE</scope>
</reference>
<dbReference type="EMBL" id="GBXM01030909">
    <property type="protein sequence ID" value="JAH77668.1"/>
    <property type="molecule type" value="Transcribed_RNA"/>
</dbReference>
<sequence length="42" mass="4984">MSLSFTRPCISKSVLRNMTDVFPPYFIMKTFYRTILFSELDS</sequence>
<name>A0A0E9VKA2_ANGAN</name>